<dbReference type="SMART" id="SM00065">
    <property type="entry name" value="GAF"/>
    <property type="match status" value="2"/>
</dbReference>
<reference evidence="2 3" key="1">
    <citation type="submission" date="2024-02" db="EMBL/GenBank/DDBJ databases">
        <authorList>
            <person name="Chen Y."/>
            <person name="Shah S."/>
            <person name="Dougan E. K."/>
            <person name="Thang M."/>
            <person name="Chan C."/>
        </authorList>
    </citation>
    <scope>NUCLEOTIDE SEQUENCE [LARGE SCALE GENOMIC DNA]</scope>
</reference>
<comment type="caution">
    <text evidence="2">The sequence shown here is derived from an EMBL/GenBank/DDBJ whole genome shotgun (WGS) entry which is preliminary data.</text>
</comment>
<gene>
    <name evidence="2" type="ORF">CCMP2556_LOCUS13997</name>
</gene>
<dbReference type="Proteomes" id="UP001642484">
    <property type="component" value="Unassembled WGS sequence"/>
</dbReference>
<dbReference type="PANTHER" id="PTHR43155:SF2">
    <property type="entry name" value="CYCLIC DI-GMP PHOSPHODIESTERASE PA4108"/>
    <property type="match status" value="1"/>
</dbReference>
<dbReference type="SUPFAM" id="SSF55781">
    <property type="entry name" value="GAF domain-like"/>
    <property type="match status" value="2"/>
</dbReference>
<keyword evidence="3" id="KW-1185">Reference proteome</keyword>
<proteinExistence type="predicted"/>
<feature type="domain" description="GAF" evidence="1">
    <location>
        <begin position="97"/>
        <end position="243"/>
    </location>
</feature>
<organism evidence="2 3">
    <name type="scientific">Durusdinium trenchii</name>
    <dbReference type="NCBI Taxonomy" id="1381693"/>
    <lineage>
        <taxon>Eukaryota</taxon>
        <taxon>Sar</taxon>
        <taxon>Alveolata</taxon>
        <taxon>Dinophyceae</taxon>
        <taxon>Suessiales</taxon>
        <taxon>Symbiodiniaceae</taxon>
        <taxon>Durusdinium</taxon>
    </lineage>
</organism>
<dbReference type="Gene3D" id="3.30.450.40">
    <property type="match status" value="2"/>
</dbReference>
<accession>A0ABP0K0V7</accession>
<dbReference type="PANTHER" id="PTHR43155">
    <property type="entry name" value="CYCLIC DI-GMP PHOSPHODIESTERASE PA4108-RELATED"/>
    <property type="match status" value="1"/>
</dbReference>
<name>A0ABP0K0V7_9DINO</name>
<protein>
    <recommendedName>
        <fullName evidence="1">GAF domain-containing protein</fullName>
    </recommendedName>
</protein>
<feature type="domain" description="GAF" evidence="1">
    <location>
        <begin position="264"/>
        <end position="415"/>
    </location>
</feature>
<dbReference type="InterPro" id="IPR029016">
    <property type="entry name" value="GAF-like_dom_sf"/>
</dbReference>
<sequence length="450" mass="50330">MQEIKMMDADEVRERAQESVDTYCQKHDIQGIVGDLVSKYLLDRPEDMNPHEYFAQQLRLKMLAGDEAHLVEAATKVPGYALRQLFEATKRITSEIVPKETIRVIIEESLKVLNCDRISLFVFDKRIEMLVLNASNLEHPIRVRPGQGIAGTVFTNVQSVNIADCYNDSRFDQSFDKETGYVTHNLLAIPIVDFEGKCLGVIQAINKNGAGQSFEPADEILLTNLAQQVSVALHNAEFYRAAIVTSERANALLNMMQSLTHDLGAQSLVLSVATHASTLVRADRCTVFLVDDRAEELISIANDSGIEIRIPKSHGIAGECATENKLIVIDDAYEDARFNPEYDEKTGYRTHSIIALPVKRPPTKDKACAVIQMINKQEFDDEIGRFDDEDVQVLETYAMFVATQLAQSSLLSARGKANSEEFETHTNTTSMKQGMDSFQGVIEEMDEEED</sequence>
<dbReference type="InterPro" id="IPR003018">
    <property type="entry name" value="GAF"/>
</dbReference>
<evidence type="ECO:0000313" key="2">
    <source>
        <dbReference type="EMBL" id="CAK9020273.1"/>
    </source>
</evidence>
<dbReference type="EMBL" id="CAXAMN010007080">
    <property type="protein sequence ID" value="CAK9020273.1"/>
    <property type="molecule type" value="Genomic_DNA"/>
</dbReference>
<evidence type="ECO:0000313" key="3">
    <source>
        <dbReference type="Proteomes" id="UP001642484"/>
    </source>
</evidence>
<evidence type="ECO:0000259" key="1">
    <source>
        <dbReference type="SMART" id="SM00065"/>
    </source>
</evidence>
<dbReference type="Pfam" id="PF01590">
    <property type="entry name" value="GAF"/>
    <property type="match status" value="2"/>
</dbReference>